<name>A0AAE0IMF5_9PEZI</name>
<evidence type="ECO:0000256" key="1">
    <source>
        <dbReference type="ARBA" id="ARBA00010111"/>
    </source>
</evidence>
<reference evidence="5" key="1">
    <citation type="journal article" date="2023" name="Mol. Phylogenet. Evol.">
        <title>Genome-scale phylogeny and comparative genomics of the fungal order Sordariales.</title>
        <authorList>
            <person name="Hensen N."/>
            <person name="Bonometti L."/>
            <person name="Westerberg I."/>
            <person name="Brannstrom I.O."/>
            <person name="Guillou S."/>
            <person name="Cros-Aarteil S."/>
            <person name="Calhoun S."/>
            <person name="Haridas S."/>
            <person name="Kuo A."/>
            <person name="Mondo S."/>
            <person name="Pangilinan J."/>
            <person name="Riley R."/>
            <person name="LaButti K."/>
            <person name="Andreopoulos B."/>
            <person name="Lipzen A."/>
            <person name="Chen C."/>
            <person name="Yan M."/>
            <person name="Daum C."/>
            <person name="Ng V."/>
            <person name="Clum A."/>
            <person name="Steindorff A."/>
            <person name="Ohm R.A."/>
            <person name="Martin F."/>
            <person name="Silar P."/>
            <person name="Natvig D.O."/>
            <person name="Lalanne C."/>
            <person name="Gautier V."/>
            <person name="Ament-Velasquez S.L."/>
            <person name="Kruys A."/>
            <person name="Hutchinson M.I."/>
            <person name="Powell A.J."/>
            <person name="Barry K."/>
            <person name="Miller A.N."/>
            <person name="Grigoriev I.V."/>
            <person name="Debuchy R."/>
            <person name="Gladieux P."/>
            <person name="Hiltunen Thoren M."/>
            <person name="Johannesson H."/>
        </authorList>
    </citation>
    <scope>NUCLEOTIDE SEQUENCE</scope>
    <source>
        <strain evidence="5">SMH4131-1</strain>
    </source>
</reference>
<dbReference type="Gene3D" id="1.10.287.3980">
    <property type="match status" value="1"/>
</dbReference>
<evidence type="ECO:0000256" key="2">
    <source>
        <dbReference type="ARBA" id="ARBA00022980"/>
    </source>
</evidence>
<reference evidence="5" key="2">
    <citation type="submission" date="2023-06" db="EMBL/GenBank/DDBJ databases">
        <authorList>
            <consortium name="Lawrence Berkeley National Laboratory"/>
            <person name="Haridas S."/>
            <person name="Hensen N."/>
            <person name="Bonometti L."/>
            <person name="Westerberg I."/>
            <person name="Brannstrom I.O."/>
            <person name="Guillou S."/>
            <person name="Cros-Aarteil S."/>
            <person name="Calhoun S."/>
            <person name="Kuo A."/>
            <person name="Mondo S."/>
            <person name="Pangilinan J."/>
            <person name="Riley R."/>
            <person name="Labutti K."/>
            <person name="Andreopoulos B."/>
            <person name="Lipzen A."/>
            <person name="Chen C."/>
            <person name="Yanf M."/>
            <person name="Daum C."/>
            <person name="Ng V."/>
            <person name="Clum A."/>
            <person name="Steindorff A."/>
            <person name="Ohm R."/>
            <person name="Martin F."/>
            <person name="Silar P."/>
            <person name="Natvig D."/>
            <person name="Lalanne C."/>
            <person name="Gautier V."/>
            <person name="Ament-Velasquez S.L."/>
            <person name="Kruys A."/>
            <person name="Hutchinson M.I."/>
            <person name="Powell A.J."/>
            <person name="Barry K."/>
            <person name="Miller A.N."/>
            <person name="Grigoriev I.V."/>
            <person name="Debuchy R."/>
            <person name="Gladieux P."/>
            <person name="Thoren M.H."/>
            <person name="Johannesson H."/>
        </authorList>
    </citation>
    <scope>NUCLEOTIDE SEQUENCE</scope>
    <source>
        <strain evidence="5">SMH4131-1</strain>
    </source>
</reference>
<evidence type="ECO:0000313" key="5">
    <source>
        <dbReference type="EMBL" id="KAK3327623.1"/>
    </source>
</evidence>
<dbReference type="Proteomes" id="UP001286456">
    <property type="component" value="Unassembled WGS sequence"/>
</dbReference>
<evidence type="ECO:0000256" key="3">
    <source>
        <dbReference type="ARBA" id="ARBA00023274"/>
    </source>
</evidence>
<gene>
    <name evidence="5" type="ORF">B0T19DRAFT_422281</name>
</gene>
<accession>A0AAE0IMF5</accession>
<protein>
    <recommendedName>
        <fullName evidence="7">Ribosomal protein L34</fullName>
    </recommendedName>
</protein>
<keyword evidence="3" id="KW-0687">Ribonucleoprotein</keyword>
<organism evidence="5 6">
    <name type="scientific">Cercophora scortea</name>
    <dbReference type="NCBI Taxonomy" id="314031"/>
    <lineage>
        <taxon>Eukaryota</taxon>
        <taxon>Fungi</taxon>
        <taxon>Dikarya</taxon>
        <taxon>Ascomycota</taxon>
        <taxon>Pezizomycotina</taxon>
        <taxon>Sordariomycetes</taxon>
        <taxon>Sordariomycetidae</taxon>
        <taxon>Sordariales</taxon>
        <taxon>Lasiosphaeriaceae</taxon>
        <taxon>Cercophora</taxon>
    </lineage>
</organism>
<dbReference type="GO" id="GO:0003735">
    <property type="term" value="F:structural constituent of ribosome"/>
    <property type="evidence" value="ECO:0007669"/>
    <property type="project" value="InterPro"/>
</dbReference>
<sequence>MPRLSILSSPASALVQAARQQSSRSCAQLPRCLAKTTTRTFTNLPSLRPTLLHPSPTSTSTTTFRSTATPLAWLPSTSTAVDTLSEDSPFYDLAPKSSVSAHPAFANVGSQVRFAPRPTMSNASRLIQKRRHGFLSRIRTKKGRNTLTRRSVKGRKRLCA</sequence>
<dbReference type="AlphaFoldDB" id="A0AAE0IMF5"/>
<keyword evidence="2" id="KW-0689">Ribosomal protein</keyword>
<comment type="caution">
    <text evidence="5">The sequence shown here is derived from an EMBL/GenBank/DDBJ whole genome shotgun (WGS) entry which is preliminary data.</text>
</comment>
<proteinExistence type="inferred from homology"/>
<dbReference type="InterPro" id="IPR000271">
    <property type="entry name" value="Ribosomal_bL34"/>
</dbReference>
<evidence type="ECO:0008006" key="7">
    <source>
        <dbReference type="Google" id="ProtNLM"/>
    </source>
</evidence>
<dbReference type="EMBL" id="JAUEPO010000003">
    <property type="protein sequence ID" value="KAK3327623.1"/>
    <property type="molecule type" value="Genomic_DNA"/>
</dbReference>
<dbReference type="GO" id="GO:0005840">
    <property type="term" value="C:ribosome"/>
    <property type="evidence" value="ECO:0007669"/>
    <property type="project" value="UniProtKB-KW"/>
</dbReference>
<evidence type="ECO:0000256" key="4">
    <source>
        <dbReference type="SAM" id="MobiDB-lite"/>
    </source>
</evidence>
<feature type="region of interest" description="Disordered" evidence="4">
    <location>
        <begin position="45"/>
        <end position="64"/>
    </location>
</feature>
<comment type="similarity">
    <text evidence="1">Belongs to the bacterial ribosomal protein bL34 family.</text>
</comment>
<dbReference type="GO" id="GO:1990904">
    <property type="term" value="C:ribonucleoprotein complex"/>
    <property type="evidence" value="ECO:0007669"/>
    <property type="project" value="UniProtKB-KW"/>
</dbReference>
<keyword evidence="6" id="KW-1185">Reference proteome</keyword>
<dbReference type="Pfam" id="PF00468">
    <property type="entry name" value="Ribosomal_L34"/>
    <property type="match status" value="1"/>
</dbReference>
<evidence type="ECO:0000313" key="6">
    <source>
        <dbReference type="Proteomes" id="UP001286456"/>
    </source>
</evidence>
<dbReference type="GO" id="GO:0006412">
    <property type="term" value="P:translation"/>
    <property type="evidence" value="ECO:0007669"/>
    <property type="project" value="InterPro"/>
</dbReference>